<dbReference type="AlphaFoldDB" id="A0A812S068"/>
<dbReference type="Proteomes" id="UP000604046">
    <property type="component" value="Unassembled WGS sequence"/>
</dbReference>
<evidence type="ECO:0000313" key="2">
    <source>
        <dbReference type="Proteomes" id="UP000604046"/>
    </source>
</evidence>
<protein>
    <submittedName>
        <fullName evidence="1">Uncharacterized protein</fullName>
    </submittedName>
</protein>
<name>A0A812S068_9DINO</name>
<gene>
    <name evidence="1" type="ORF">SNAT2548_LOCUS25695</name>
</gene>
<evidence type="ECO:0000313" key="1">
    <source>
        <dbReference type="EMBL" id="CAE7461867.1"/>
    </source>
</evidence>
<sequence>MSGTMSSTASTRRSLRRARLRCGSFTTHVSRSRRSHWRVFSSPTASAEIKV</sequence>
<keyword evidence="2" id="KW-1185">Reference proteome</keyword>
<dbReference type="EMBL" id="CAJNDS010002404">
    <property type="protein sequence ID" value="CAE7461867.1"/>
    <property type="molecule type" value="Genomic_DNA"/>
</dbReference>
<comment type="caution">
    <text evidence="1">The sequence shown here is derived from an EMBL/GenBank/DDBJ whole genome shotgun (WGS) entry which is preliminary data.</text>
</comment>
<reference evidence="1" key="1">
    <citation type="submission" date="2021-02" db="EMBL/GenBank/DDBJ databases">
        <authorList>
            <person name="Dougan E. K."/>
            <person name="Rhodes N."/>
            <person name="Thang M."/>
            <person name="Chan C."/>
        </authorList>
    </citation>
    <scope>NUCLEOTIDE SEQUENCE</scope>
</reference>
<organism evidence="1 2">
    <name type="scientific">Symbiodinium natans</name>
    <dbReference type="NCBI Taxonomy" id="878477"/>
    <lineage>
        <taxon>Eukaryota</taxon>
        <taxon>Sar</taxon>
        <taxon>Alveolata</taxon>
        <taxon>Dinophyceae</taxon>
        <taxon>Suessiales</taxon>
        <taxon>Symbiodiniaceae</taxon>
        <taxon>Symbiodinium</taxon>
    </lineage>
</organism>
<proteinExistence type="predicted"/>
<accession>A0A812S068</accession>